<comment type="function">
    <text evidence="6 8">Binds the lower part of the 30S subunit head. Binds mRNA in the 70S ribosome, positioning it for translation.</text>
</comment>
<dbReference type="SUPFAM" id="SSF54821">
    <property type="entry name" value="Ribosomal protein S3 C-terminal domain"/>
    <property type="match status" value="1"/>
</dbReference>
<reference evidence="11 12" key="1">
    <citation type="journal article" date="2016" name="Nat. Commun.">
        <title>Thousands of microbial genomes shed light on interconnected biogeochemical processes in an aquifer system.</title>
        <authorList>
            <person name="Anantharaman K."/>
            <person name="Brown C.T."/>
            <person name="Hug L.A."/>
            <person name="Sharon I."/>
            <person name="Castelle C.J."/>
            <person name="Probst A.J."/>
            <person name="Thomas B.C."/>
            <person name="Singh A."/>
            <person name="Wilkins M.J."/>
            <person name="Karaoz U."/>
            <person name="Brodie E.L."/>
            <person name="Williams K.H."/>
            <person name="Hubbard S.S."/>
            <person name="Banfield J.F."/>
        </authorList>
    </citation>
    <scope>NUCLEOTIDE SEQUENCE [LARGE SCALE GENOMIC DNA]</scope>
</reference>
<dbReference type="EMBL" id="MGDT01000003">
    <property type="protein sequence ID" value="OGL67193.1"/>
    <property type="molecule type" value="Genomic_DNA"/>
</dbReference>
<comment type="similarity">
    <text evidence="1 8 9">Belongs to the universal ribosomal protein uS3 family.</text>
</comment>
<proteinExistence type="inferred from homology"/>
<dbReference type="InterPro" id="IPR004087">
    <property type="entry name" value="KH_dom"/>
</dbReference>
<comment type="caution">
    <text evidence="11">The sequence shown here is derived from an EMBL/GenBank/DDBJ whole genome shotgun (WGS) entry which is preliminary data.</text>
</comment>
<sequence length="221" mass="24610">MGHKVHPKAFRLAVTKAWDATWFAQKDAFRTQLREDVKIRAFLKKALKEALVDRIEIERSRGNIAVNVHSAKPGVIIGRGGAGIEELTKKLKGEFFRGRKVNLSINVKEIAHPSLSASVVGQQIVSDIEKRMPFRRTMKMAIERVLKSGAEGVKITIGGRLNGAEIARVETLASGKIPLHNLRADIDFARETAYTIYGAIGVKVWINRGEKFQREQDAKTA</sequence>
<dbReference type="InterPro" id="IPR001351">
    <property type="entry name" value="Ribosomal_uS3_C"/>
</dbReference>
<dbReference type="GO" id="GO:0019843">
    <property type="term" value="F:rRNA binding"/>
    <property type="evidence" value="ECO:0007669"/>
    <property type="project" value="UniProtKB-UniRule"/>
</dbReference>
<evidence type="ECO:0000256" key="6">
    <source>
        <dbReference type="ARBA" id="ARBA00024998"/>
    </source>
</evidence>
<evidence type="ECO:0000256" key="4">
    <source>
        <dbReference type="ARBA" id="ARBA00022980"/>
    </source>
</evidence>
<evidence type="ECO:0000259" key="10">
    <source>
        <dbReference type="PROSITE" id="PS50823"/>
    </source>
</evidence>
<dbReference type="SUPFAM" id="SSF54814">
    <property type="entry name" value="Prokaryotic type KH domain (KH-domain type II)"/>
    <property type="match status" value="1"/>
</dbReference>
<gene>
    <name evidence="8" type="primary">rpsC</name>
    <name evidence="11" type="ORF">A2856_03990</name>
</gene>
<dbReference type="SMART" id="SM00322">
    <property type="entry name" value="KH"/>
    <property type="match status" value="1"/>
</dbReference>
<evidence type="ECO:0000256" key="9">
    <source>
        <dbReference type="RuleBase" id="RU003624"/>
    </source>
</evidence>
<evidence type="ECO:0000256" key="1">
    <source>
        <dbReference type="ARBA" id="ARBA00010761"/>
    </source>
</evidence>
<dbReference type="STRING" id="1802385.A2856_03990"/>
<dbReference type="PROSITE" id="PS00548">
    <property type="entry name" value="RIBOSOMAL_S3"/>
    <property type="match status" value="1"/>
</dbReference>
<dbReference type="InterPro" id="IPR005704">
    <property type="entry name" value="Ribosomal_uS3_bac-typ"/>
</dbReference>
<dbReference type="HAMAP" id="MF_01309_B">
    <property type="entry name" value="Ribosomal_uS3_B"/>
    <property type="match status" value="1"/>
</dbReference>
<evidence type="ECO:0000256" key="8">
    <source>
        <dbReference type="HAMAP-Rule" id="MF_01309"/>
    </source>
</evidence>
<dbReference type="PANTHER" id="PTHR11760:SF19">
    <property type="entry name" value="SMALL RIBOSOMAL SUBUNIT PROTEIN US3C"/>
    <property type="match status" value="1"/>
</dbReference>
<dbReference type="InterPro" id="IPR036419">
    <property type="entry name" value="Ribosomal_S3_C_sf"/>
</dbReference>
<dbReference type="Pfam" id="PF07650">
    <property type="entry name" value="KH_2"/>
    <property type="match status" value="1"/>
</dbReference>
<dbReference type="GO" id="GO:0003735">
    <property type="term" value="F:structural constituent of ribosome"/>
    <property type="evidence" value="ECO:0007669"/>
    <property type="project" value="InterPro"/>
</dbReference>
<dbReference type="GO" id="GO:0022627">
    <property type="term" value="C:cytosolic small ribosomal subunit"/>
    <property type="evidence" value="ECO:0007669"/>
    <property type="project" value="TreeGrafter"/>
</dbReference>
<dbReference type="InterPro" id="IPR018280">
    <property type="entry name" value="Ribosomal_uS3_CS"/>
</dbReference>
<evidence type="ECO:0000256" key="2">
    <source>
        <dbReference type="ARBA" id="ARBA00022730"/>
    </source>
</evidence>
<dbReference type="Proteomes" id="UP000177885">
    <property type="component" value="Unassembled WGS sequence"/>
</dbReference>
<dbReference type="InterPro" id="IPR015946">
    <property type="entry name" value="KH_dom-like_a/b"/>
</dbReference>
<organism evidence="11 12">
    <name type="scientific">Candidatus Uhrbacteria bacterium RIFCSPHIGHO2_01_FULL_63_20</name>
    <dbReference type="NCBI Taxonomy" id="1802385"/>
    <lineage>
        <taxon>Bacteria</taxon>
        <taxon>Candidatus Uhriibacteriota</taxon>
    </lineage>
</organism>
<protein>
    <recommendedName>
        <fullName evidence="7 8">Small ribosomal subunit protein uS3</fullName>
    </recommendedName>
</protein>
<dbReference type="GO" id="GO:0003729">
    <property type="term" value="F:mRNA binding"/>
    <property type="evidence" value="ECO:0007669"/>
    <property type="project" value="UniProtKB-UniRule"/>
</dbReference>
<name>A0A1F7TMG7_9BACT</name>
<dbReference type="NCBIfam" id="TIGR01009">
    <property type="entry name" value="rpsC_bact"/>
    <property type="match status" value="1"/>
</dbReference>
<evidence type="ECO:0000256" key="5">
    <source>
        <dbReference type="ARBA" id="ARBA00023274"/>
    </source>
</evidence>
<keyword evidence="2 8" id="KW-0699">rRNA-binding</keyword>
<dbReference type="AlphaFoldDB" id="A0A1F7TMG7"/>
<dbReference type="Pfam" id="PF00189">
    <property type="entry name" value="Ribosomal_S3_C"/>
    <property type="match status" value="1"/>
</dbReference>
<keyword evidence="4 8" id="KW-0689">Ribosomal protein</keyword>
<dbReference type="PROSITE" id="PS50823">
    <property type="entry name" value="KH_TYPE_2"/>
    <property type="match status" value="1"/>
</dbReference>
<dbReference type="FunFam" id="3.30.300.20:FF:000001">
    <property type="entry name" value="30S ribosomal protein S3"/>
    <property type="match status" value="1"/>
</dbReference>
<evidence type="ECO:0000256" key="3">
    <source>
        <dbReference type="ARBA" id="ARBA00022884"/>
    </source>
</evidence>
<accession>A0A1F7TMG7</accession>
<dbReference type="InterPro" id="IPR004044">
    <property type="entry name" value="KH_dom_type_2"/>
</dbReference>
<keyword evidence="5 8" id="KW-0687">Ribonucleoprotein</keyword>
<dbReference type="CDD" id="cd02412">
    <property type="entry name" value="KH-II_30S_S3"/>
    <property type="match status" value="1"/>
</dbReference>
<keyword evidence="3 8" id="KW-0694">RNA-binding</keyword>
<dbReference type="InterPro" id="IPR057258">
    <property type="entry name" value="Ribosomal_uS3"/>
</dbReference>
<dbReference type="GO" id="GO:0006412">
    <property type="term" value="P:translation"/>
    <property type="evidence" value="ECO:0007669"/>
    <property type="project" value="UniProtKB-UniRule"/>
</dbReference>
<evidence type="ECO:0000313" key="12">
    <source>
        <dbReference type="Proteomes" id="UP000177885"/>
    </source>
</evidence>
<dbReference type="InterPro" id="IPR009019">
    <property type="entry name" value="KH_sf_prok-type"/>
</dbReference>
<dbReference type="PANTHER" id="PTHR11760">
    <property type="entry name" value="30S/40S RIBOSOMAL PROTEIN S3"/>
    <property type="match status" value="1"/>
</dbReference>
<dbReference type="Gene3D" id="3.30.1140.32">
    <property type="entry name" value="Ribosomal protein S3, C-terminal domain"/>
    <property type="match status" value="1"/>
</dbReference>
<evidence type="ECO:0000256" key="7">
    <source>
        <dbReference type="ARBA" id="ARBA00035257"/>
    </source>
</evidence>
<dbReference type="Gene3D" id="3.30.300.20">
    <property type="match status" value="1"/>
</dbReference>
<evidence type="ECO:0000313" key="11">
    <source>
        <dbReference type="EMBL" id="OGL67193.1"/>
    </source>
</evidence>
<feature type="domain" description="KH type-2" evidence="10">
    <location>
        <begin position="39"/>
        <end position="111"/>
    </location>
</feature>
<comment type="subunit">
    <text evidence="8">Part of the 30S ribosomal subunit. Forms a tight complex with proteins S10 and S14.</text>
</comment>